<comment type="similarity">
    <text evidence="1 2">Belongs to the small heat shock protein (HSP20) family.</text>
</comment>
<dbReference type="InterPro" id="IPR031107">
    <property type="entry name" value="Small_HSP"/>
</dbReference>
<dbReference type="InterPro" id="IPR002068">
    <property type="entry name" value="A-crystallin/Hsp20_dom"/>
</dbReference>
<feature type="domain" description="SHSP" evidence="3">
    <location>
        <begin position="32"/>
        <end position="148"/>
    </location>
</feature>
<evidence type="ECO:0000313" key="5">
    <source>
        <dbReference type="Proteomes" id="UP001156666"/>
    </source>
</evidence>
<dbReference type="PANTHER" id="PTHR11527">
    <property type="entry name" value="HEAT-SHOCK PROTEIN 20 FAMILY MEMBER"/>
    <property type="match status" value="1"/>
</dbReference>
<reference evidence="4" key="2">
    <citation type="submission" date="2023-01" db="EMBL/GenBank/DDBJ databases">
        <title>Draft genome sequence of Portibacter lacus strain NBRC 108769.</title>
        <authorList>
            <person name="Sun Q."/>
            <person name="Mori K."/>
        </authorList>
    </citation>
    <scope>NUCLEOTIDE SEQUENCE</scope>
    <source>
        <strain evidence="4">NBRC 108769</strain>
    </source>
</reference>
<comment type="caution">
    <text evidence="4">The sequence shown here is derived from an EMBL/GenBank/DDBJ whole genome shotgun (WGS) entry which is preliminary data.</text>
</comment>
<sequence length="148" mass="17216">MLPVKRNLFPTVSRFFDDDWKNLFEWSNSDLASRNLSMPAVNIHEREDEFCVEMAAPGLLKENFKVSLDKNYLTISYQEESDSEEGNENGQYLKKEYNYASFSRSFHLNKDVVDDNNIDAKYENGILKISIPKREEAKSHPPKTIEIS</sequence>
<gene>
    <name evidence="4" type="ORF">GCM10007940_06600</name>
</gene>
<dbReference type="Proteomes" id="UP001156666">
    <property type="component" value="Unassembled WGS sequence"/>
</dbReference>
<dbReference type="EMBL" id="BSOH01000003">
    <property type="protein sequence ID" value="GLR16045.1"/>
    <property type="molecule type" value="Genomic_DNA"/>
</dbReference>
<keyword evidence="5" id="KW-1185">Reference proteome</keyword>
<dbReference type="PROSITE" id="PS01031">
    <property type="entry name" value="SHSP"/>
    <property type="match status" value="1"/>
</dbReference>
<dbReference type="Pfam" id="PF00011">
    <property type="entry name" value="HSP20"/>
    <property type="match status" value="1"/>
</dbReference>
<evidence type="ECO:0000256" key="1">
    <source>
        <dbReference type="PROSITE-ProRule" id="PRU00285"/>
    </source>
</evidence>
<dbReference type="Gene3D" id="2.60.40.790">
    <property type="match status" value="1"/>
</dbReference>
<protein>
    <submittedName>
        <fullName evidence="4">Heat-shock protein</fullName>
    </submittedName>
</protein>
<dbReference type="AlphaFoldDB" id="A0AA37SL99"/>
<evidence type="ECO:0000259" key="3">
    <source>
        <dbReference type="PROSITE" id="PS01031"/>
    </source>
</evidence>
<proteinExistence type="inferred from homology"/>
<dbReference type="RefSeq" id="WP_235294688.1">
    <property type="nucleotide sequence ID" value="NZ_BSOH01000003.1"/>
</dbReference>
<accession>A0AA37SL99</accession>
<dbReference type="SUPFAM" id="SSF49764">
    <property type="entry name" value="HSP20-like chaperones"/>
    <property type="match status" value="1"/>
</dbReference>
<evidence type="ECO:0000313" key="4">
    <source>
        <dbReference type="EMBL" id="GLR16045.1"/>
    </source>
</evidence>
<evidence type="ECO:0000256" key="2">
    <source>
        <dbReference type="RuleBase" id="RU003616"/>
    </source>
</evidence>
<name>A0AA37SL99_9BACT</name>
<dbReference type="InterPro" id="IPR008978">
    <property type="entry name" value="HSP20-like_chaperone"/>
</dbReference>
<organism evidence="4 5">
    <name type="scientific">Portibacter lacus</name>
    <dbReference type="NCBI Taxonomy" id="1099794"/>
    <lineage>
        <taxon>Bacteria</taxon>
        <taxon>Pseudomonadati</taxon>
        <taxon>Bacteroidota</taxon>
        <taxon>Saprospiria</taxon>
        <taxon>Saprospirales</taxon>
        <taxon>Haliscomenobacteraceae</taxon>
        <taxon>Portibacter</taxon>
    </lineage>
</organism>
<reference evidence="4" key="1">
    <citation type="journal article" date="2014" name="Int. J. Syst. Evol. Microbiol.">
        <title>Complete genome sequence of Corynebacterium casei LMG S-19264T (=DSM 44701T), isolated from a smear-ripened cheese.</title>
        <authorList>
            <consortium name="US DOE Joint Genome Institute (JGI-PGF)"/>
            <person name="Walter F."/>
            <person name="Albersmeier A."/>
            <person name="Kalinowski J."/>
            <person name="Ruckert C."/>
        </authorList>
    </citation>
    <scope>NUCLEOTIDE SEQUENCE</scope>
    <source>
        <strain evidence="4">NBRC 108769</strain>
    </source>
</reference>